<gene>
    <name evidence="2" type="ORF">NDU88_005720</name>
</gene>
<evidence type="ECO:0000313" key="2">
    <source>
        <dbReference type="EMBL" id="KAJ1117521.1"/>
    </source>
</evidence>
<name>A0AAV7NPV0_PLEWA</name>
<comment type="caution">
    <text evidence="2">The sequence shown here is derived from an EMBL/GenBank/DDBJ whole genome shotgun (WGS) entry which is preliminary data.</text>
</comment>
<proteinExistence type="predicted"/>
<evidence type="ECO:0000256" key="1">
    <source>
        <dbReference type="SAM" id="MobiDB-lite"/>
    </source>
</evidence>
<accession>A0AAV7NPV0</accession>
<reference evidence="2" key="1">
    <citation type="journal article" date="2022" name="bioRxiv">
        <title>Sequencing and chromosome-scale assembly of the giantPleurodeles waltlgenome.</title>
        <authorList>
            <person name="Brown T."/>
            <person name="Elewa A."/>
            <person name="Iarovenko S."/>
            <person name="Subramanian E."/>
            <person name="Araus A.J."/>
            <person name="Petzold A."/>
            <person name="Susuki M."/>
            <person name="Suzuki K.-i.T."/>
            <person name="Hayashi T."/>
            <person name="Toyoda A."/>
            <person name="Oliveira C."/>
            <person name="Osipova E."/>
            <person name="Leigh N.D."/>
            <person name="Simon A."/>
            <person name="Yun M.H."/>
        </authorList>
    </citation>
    <scope>NUCLEOTIDE SEQUENCE</scope>
    <source>
        <strain evidence="2">20211129_DDA</strain>
        <tissue evidence="2">Liver</tissue>
    </source>
</reference>
<dbReference type="AlphaFoldDB" id="A0AAV7NPV0"/>
<feature type="compositionally biased region" description="Polar residues" evidence="1">
    <location>
        <begin position="1"/>
        <end position="11"/>
    </location>
</feature>
<keyword evidence="3" id="KW-1185">Reference proteome</keyword>
<sequence length="79" mass="8959">MGLGVVQSSRSPEPGAEYNTRERETQVQSGRPHHWRLAIRNNPPIEEKEEPVNRLSGAVGLPVFQEQREACTPLPWDLE</sequence>
<protein>
    <submittedName>
        <fullName evidence="2">Uncharacterized protein</fullName>
    </submittedName>
</protein>
<dbReference type="EMBL" id="JANPWB010000012">
    <property type="protein sequence ID" value="KAJ1117521.1"/>
    <property type="molecule type" value="Genomic_DNA"/>
</dbReference>
<organism evidence="2 3">
    <name type="scientific">Pleurodeles waltl</name>
    <name type="common">Iberian ribbed newt</name>
    <dbReference type="NCBI Taxonomy" id="8319"/>
    <lineage>
        <taxon>Eukaryota</taxon>
        <taxon>Metazoa</taxon>
        <taxon>Chordata</taxon>
        <taxon>Craniata</taxon>
        <taxon>Vertebrata</taxon>
        <taxon>Euteleostomi</taxon>
        <taxon>Amphibia</taxon>
        <taxon>Batrachia</taxon>
        <taxon>Caudata</taxon>
        <taxon>Salamandroidea</taxon>
        <taxon>Salamandridae</taxon>
        <taxon>Pleurodelinae</taxon>
        <taxon>Pleurodeles</taxon>
    </lineage>
</organism>
<evidence type="ECO:0000313" key="3">
    <source>
        <dbReference type="Proteomes" id="UP001066276"/>
    </source>
</evidence>
<dbReference type="Proteomes" id="UP001066276">
    <property type="component" value="Chromosome 8"/>
</dbReference>
<feature type="region of interest" description="Disordered" evidence="1">
    <location>
        <begin position="1"/>
        <end position="32"/>
    </location>
</feature>